<name>A0A3D8TT80_9LIST</name>
<comment type="caution">
    <text evidence="1">The sequence shown here is derived from an EMBL/GenBank/DDBJ whole genome shotgun (WGS) entry which is preliminary data.</text>
</comment>
<dbReference type="EMBL" id="LARY01000001">
    <property type="protein sequence ID" value="RDX02085.1"/>
    <property type="molecule type" value="Genomic_DNA"/>
</dbReference>
<accession>A0A3D8TT80</accession>
<dbReference type="AlphaFoldDB" id="A0A3D8TT80"/>
<organism evidence="1 2">
    <name type="scientific">Listeria kieliensis</name>
    <dbReference type="NCBI Taxonomy" id="1621700"/>
    <lineage>
        <taxon>Bacteria</taxon>
        <taxon>Bacillati</taxon>
        <taxon>Bacillota</taxon>
        <taxon>Bacilli</taxon>
        <taxon>Bacillales</taxon>
        <taxon>Listeriaceae</taxon>
        <taxon>Listeria</taxon>
    </lineage>
</organism>
<proteinExistence type="predicted"/>
<reference evidence="2" key="1">
    <citation type="submission" date="2015-04" db="EMBL/GenBank/DDBJ databases">
        <authorList>
            <person name="Schardt J."/>
            <person name="Mueller-Herbst S."/>
            <person name="Scherer S."/>
            <person name="Huptas C."/>
        </authorList>
    </citation>
    <scope>NUCLEOTIDE SEQUENCE [LARGE SCALE GENOMIC DNA]</scope>
    <source>
        <strain evidence="2">Kiel-L1</strain>
    </source>
</reference>
<evidence type="ECO:0000313" key="2">
    <source>
        <dbReference type="Proteomes" id="UP000257055"/>
    </source>
</evidence>
<dbReference type="Proteomes" id="UP000257055">
    <property type="component" value="Unassembled WGS sequence"/>
</dbReference>
<evidence type="ECO:0000313" key="1">
    <source>
        <dbReference type="EMBL" id="RDX02085.1"/>
    </source>
</evidence>
<protein>
    <submittedName>
        <fullName evidence="1">Uncharacterized protein</fullName>
    </submittedName>
</protein>
<gene>
    <name evidence="1" type="ORF">UR08_00665</name>
</gene>
<dbReference type="RefSeq" id="WP_115751753.1">
    <property type="nucleotide sequence ID" value="NZ_LARY01000001.1"/>
</dbReference>
<keyword evidence="2" id="KW-1185">Reference proteome</keyword>
<sequence length="252" mass="28481">MTEKTTLIPLSLGMNPYQPMYIGGDLVWKSEAGDFYSFEKNEALTQADYTLFPFPATYPDEAPQYAFHHNMMGTLKLATRKVGKTHGLRYKLKTVAGKIYTVRYRIERERVLNDAKTIPAPKAIVRITADEKGKQLLKENLHQGKLSVTYQETITLTFQATGTTSYLFLLNENVNAESGLSWINFQQLETDAPCPSSSGSLRVDPYQENRNQLTGSYTGPVQEPVYLLMGRQNPMVEVFKVMAPLPITLLRE</sequence>